<evidence type="ECO:0000256" key="1">
    <source>
        <dbReference type="SAM" id="MobiDB-lite"/>
    </source>
</evidence>
<dbReference type="Proteomes" id="UP000792457">
    <property type="component" value="Unassembled WGS sequence"/>
</dbReference>
<dbReference type="AlphaFoldDB" id="A0A8K0NZD7"/>
<name>A0A8K0NZD7_LADFU</name>
<reference evidence="2" key="1">
    <citation type="submission" date="2013-04" db="EMBL/GenBank/DDBJ databases">
        <authorList>
            <person name="Qu J."/>
            <person name="Murali S.C."/>
            <person name="Bandaranaike D."/>
            <person name="Bellair M."/>
            <person name="Blankenburg K."/>
            <person name="Chao H."/>
            <person name="Dinh H."/>
            <person name="Doddapaneni H."/>
            <person name="Downs B."/>
            <person name="Dugan-Rocha S."/>
            <person name="Elkadiri S."/>
            <person name="Gnanaolivu R.D."/>
            <person name="Hernandez B."/>
            <person name="Javaid M."/>
            <person name="Jayaseelan J.C."/>
            <person name="Lee S."/>
            <person name="Li M."/>
            <person name="Ming W."/>
            <person name="Munidasa M."/>
            <person name="Muniz J."/>
            <person name="Nguyen L."/>
            <person name="Ongeri F."/>
            <person name="Osuji N."/>
            <person name="Pu L.-L."/>
            <person name="Puazo M."/>
            <person name="Qu C."/>
            <person name="Quiroz J."/>
            <person name="Raj R."/>
            <person name="Weissenberger G."/>
            <person name="Xin Y."/>
            <person name="Zou X."/>
            <person name="Han Y."/>
            <person name="Richards S."/>
            <person name="Worley K."/>
            <person name="Muzny D."/>
            <person name="Gibbs R."/>
        </authorList>
    </citation>
    <scope>NUCLEOTIDE SEQUENCE</scope>
    <source>
        <strain evidence="2">Sampled in the wild</strain>
    </source>
</reference>
<gene>
    <name evidence="2" type="ORF">J437_LFUL007004</name>
</gene>
<protein>
    <submittedName>
        <fullName evidence="2">Uncharacterized protein</fullName>
    </submittedName>
</protein>
<dbReference type="EMBL" id="KZ308333">
    <property type="protein sequence ID" value="KAG8227691.1"/>
    <property type="molecule type" value="Genomic_DNA"/>
</dbReference>
<organism evidence="2 3">
    <name type="scientific">Ladona fulva</name>
    <name type="common">Scarce chaser dragonfly</name>
    <name type="synonym">Libellula fulva</name>
    <dbReference type="NCBI Taxonomy" id="123851"/>
    <lineage>
        <taxon>Eukaryota</taxon>
        <taxon>Metazoa</taxon>
        <taxon>Ecdysozoa</taxon>
        <taxon>Arthropoda</taxon>
        <taxon>Hexapoda</taxon>
        <taxon>Insecta</taxon>
        <taxon>Pterygota</taxon>
        <taxon>Palaeoptera</taxon>
        <taxon>Odonata</taxon>
        <taxon>Epiprocta</taxon>
        <taxon>Anisoptera</taxon>
        <taxon>Libelluloidea</taxon>
        <taxon>Libellulidae</taxon>
        <taxon>Ladona</taxon>
    </lineage>
</organism>
<keyword evidence="3" id="KW-1185">Reference proteome</keyword>
<comment type="caution">
    <text evidence="2">The sequence shown here is derived from an EMBL/GenBank/DDBJ whole genome shotgun (WGS) entry which is preliminary data.</text>
</comment>
<evidence type="ECO:0000313" key="3">
    <source>
        <dbReference type="Proteomes" id="UP000792457"/>
    </source>
</evidence>
<accession>A0A8K0NZD7</accession>
<reference evidence="2" key="2">
    <citation type="submission" date="2017-10" db="EMBL/GenBank/DDBJ databases">
        <title>Ladona fulva Genome sequencing and assembly.</title>
        <authorList>
            <person name="Murali S."/>
            <person name="Richards S."/>
            <person name="Bandaranaike D."/>
            <person name="Bellair M."/>
            <person name="Blankenburg K."/>
            <person name="Chao H."/>
            <person name="Dinh H."/>
            <person name="Doddapaneni H."/>
            <person name="Dugan-Rocha S."/>
            <person name="Elkadiri S."/>
            <person name="Gnanaolivu R."/>
            <person name="Hernandez B."/>
            <person name="Skinner E."/>
            <person name="Javaid M."/>
            <person name="Lee S."/>
            <person name="Li M."/>
            <person name="Ming W."/>
            <person name="Munidasa M."/>
            <person name="Muniz J."/>
            <person name="Nguyen L."/>
            <person name="Hughes D."/>
            <person name="Osuji N."/>
            <person name="Pu L.-L."/>
            <person name="Puazo M."/>
            <person name="Qu C."/>
            <person name="Quiroz J."/>
            <person name="Raj R."/>
            <person name="Weissenberger G."/>
            <person name="Xin Y."/>
            <person name="Zou X."/>
            <person name="Han Y."/>
            <person name="Worley K."/>
            <person name="Muzny D."/>
            <person name="Gibbs R."/>
        </authorList>
    </citation>
    <scope>NUCLEOTIDE SEQUENCE</scope>
    <source>
        <strain evidence="2">Sampled in the wild</strain>
    </source>
</reference>
<feature type="region of interest" description="Disordered" evidence="1">
    <location>
        <begin position="1"/>
        <end position="23"/>
    </location>
</feature>
<sequence length="111" mass="12928">MASVTSLAFSPRTPKWPNQEDEEAKHDVLLHHHVLPTILENTKQCGYQRGSRIIQYNSEKHDSWSMWKIKYKSIAKRYPRACNFNETQTGEGRYPKYGRLSPKNGSYTAKI</sequence>
<proteinExistence type="predicted"/>
<evidence type="ECO:0000313" key="2">
    <source>
        <dbReference type="EMBL" id="KAG8227691.1"/>
    </source>
</evidence>